<evidence type="ECO:0000259" key="2">
    <source>
        <dbReference type="Pfam" id="PF13004"/>
    </source>
</evidence>
<dbReference type="RefSeq" id="WP_026020701.1">
    <property type="nucleotide sequence ID" value="NZ_CAEG01000010.1"/>
</dbReference>
<accession>A0A1H4B7U1</accession>
<dbReference type="EMBL" id="FNRI01000003">
    <property type="protein sequence ID" value="SEA43912.1"/>
    <property type="molecule type" value="Genomic_DNA"/>
</dbReference>
<evidence type="ECO:0000256" key="1">
    <source>
        <dbReference type="SAM" id="SignalP"/>
    </source>
</evidence>
<keyword evidence="4" id="KW-1185">Reference proteome</keyword>
<organism evidence="3 4">
    <name type="scientific">Alistipes timonensis JC136</name>
    <dbReference type="NCBI Taxonomy" id="1033731"/>
    <lineage>
        <taxon>Bacteria</taxon>
        <taxon>Pseudomonadati</taxon>
        <taxon>Bacteroidota</taxon>
        <taxon>Bacteroidia</taxon>
        <taxon>Bacteroidales</taxon>
        <taxon>Rikenellaceae</taxon>
        <taxon>Alistipes</taxon>
    </lineage>
</organism>
<feature type="signal peptide" evidence="1">
    <location>
        <begin position="1"/>
        <end position="19"/>
    </location>
</feature>
<evidence type="ECO:0000313" key="3">
    <source>
        <dbReference type="EMBL" id="SEA43912.1"/>
    </source>
</evidence>
<protein>
    <recommendedName>
        <fullName evidence="2">BACON domain-containing protein</fullName>
    </recommendedName>
</protein>
<dbReference type="Proteomes" id="UP000183253">
    <property type="component" value="Unassembled WGS sequence"/>
</dbReference>
<proteinExistence type="predicted"/>
<dbReference type="STRING" id="1033731.SAMN05444145_103257"/>
<dbReference type="Gene3D" id="2.60.40.10">
    <property type="entry name" value="Immunoglobulins"/>
    <property type="match status" value="1"/>
</dbReference>
<name>A0A1H4B7U1_9BACT</name>
<dbReference type="InterPro" id="IPR013783">
    <property type="entry name" value="Ig-like_fold"/>
</dbReference>
<dbReference type="SUPFAM" id="SSF53756">
    <property type="entry name" value="UDP-Glycosyltransferase/glycogen phosphorylase"/>
    <property type="match status" value="1"/>
</dbReference>
<sequence>MKRLFRLFLMFTLLTGAWACSDDKTSEVRINDGAEFLSLDYLARSGKITVNAPAPWTVILSAGSYGGDERPDWVTLSAEEGPEGYSEIDVTFAANPGPARSALLLFICNGKTSVFTLSQSAKDTGFDSPDYYFYAAFGTMPALYSGLHLLSHDKPSYFFYERPQTYDPELFPDYATVFTAANPNAGATTEEIYAMSEQMKRRILEINAEDPTAVFGLYVTDLACRAGYDWFVEQGIDSARVKVTMLSDGTGTYNNFYKFFGDPATAEQNWNDYAARVEALDWNHGGRYPETRAPQDLVSDEWIAYLSTRPNYRLMLQNASLMESSGPFMTQKLAEMKMESVQPYELLTALPEEAKKEFYRMANFDYDRFKALFDASPKGNLIILGTSHTTDESRQQQAAYVRRIMDQYGSEYDVFFKPHPADNSSSDYEERFPGLTLLPGQMPFEIFVWSLLDEVNLIGGYPSTTFLSLPLDKVGFLFATDAASLPRPLNLLFSDAPNVEWMQQP</sequence>
<feature type="chain" id="PRO_5010234636" description="BACON domain-containing protein" evidence="1">
    <location>
        <begin position="20"/>
        <end position="505"/>
    </location>
</feature>
<dbReference type="InterPro" id="IPR024361">
    <property type="entry name" value="BACON"/>
</dbReference>
<dbReference type="Pfam" id="PF13004">
    <property type="entry name" value="BACON"/>
    <property type="match status" value="1"/>
</dbReference>
<gene>
    <name evidence="3" type="ORF">SAMN05444145_103257</name>
</gene>
<reference evidence="3 4" key="1">
    <citation type="submission" date="2016-10" db="EMBL/GenBank/DDBJ databases">
        <authorList>
            <person name="de Groot N.N."/>
        </authorList>
    </citation>
    <scope>NUCLEOTIDE SEQUENCE [LARGE SCALE GENOMIC DNA]</scope>
    <source>
        <strain evidence="3 4">DSM 25383</strain>
    </source>
</reference>
<keyword evidence="1" id="KW-0732">Signal</keyword>
<dbReference type="AlphaFoldDB" id="A0A1H4B7U1"/>
<dbReference type="Gene3D" id="3.40.50.11110">
    <property type="entry name" value="Sialyltransferase, C-terminal GT-B Rossman nucleotide-binding domain"/>
    <property type="match status" value="1"/>
</dbReference>
<feature type="domain" description="BACON" evidence="2">
    <location>
        <begin position="70"/>
        <end position="119"/>
    </location>
</feature>
<evidence type="ECO:0000313" key="4">
    <source>
        <dbReference type="Proteomes" id="UP000183253"/>
    </source>
</evidence>
<dbReference type="CDD" id="cd14948">
    <property type="entry name" value="BACON"/>
    <property type="match status" value="1"/>
</dbReference>